<dbReference type="InterPro" id="IPR033132">
    <property type="entry name" value="GH_1_N_CS"/>
</dbReference>
<sequence length="470" mass="54234">MENQFPEGFLFGVATSSYQIEGGWNVEGKGESIWDRILHTKPELVTDKSNGDVACDSFHLYKQDVQMIKEIGFDIYKFSISWPRVLPRGTKDYINLQGIQYYSNLIDELLMNDIQPMVTMYHWDLPQTLQEQGGWMNRKIVDYFEDYARILYKNFGDKVKLWVTINEPHPIALGYGDTIILPAFDQHGTAEYEVGHNILLAHAKAYRLYEKEFKAQQNGKVSISLDSPFYFPLTDSSEDKEAANIAMTFHLGWFADPIYSKTGDYPAKMRQMIDANSKQEGLTISRLPVFTEDEISLIKGSSDFFGFQHYSSCEAKFGEQGKIPSINRDSGVHRSFNKNWPSSKVHWLKVVPEGLRGALNWIKEHYGNPPVYITENGYGDLQGEDGLNDDKRIQYFSTYLKAVIDAITKDECNIKGYMFWSLMDNFEWLDGYISTFGIFKVDFNDPKKKRTPKKSVNYIKKWLSTRKIDS</sequence>
<keyword evidence="5" id="KW-0326">Glycosidase</keyword>
<keyword evidence="4" id="KW-0325">Glycoprotein</keyword>
<evidence type="ECO:0000256" key="4">
    <source>
        <dbReference type="ARBA" id="ARBA00023180"/>
    </source>
</evidence>
<protein>
    <submittedName>
        <fullName evidence="7">Putative beta-glucosidase lactase phlorizinhydrolase</fullName>
    </submittedName>
</protein>
<dbReference type="FunFam" id="3.20.20.80:FF:000013">
    <property type="entry name" value="lactase-phlorizin hydrolase"/>
    <property type="match status" value="1"/>
</dbReference>
<dbReference type="GO" id="GO:0005975">
    <property type="term" value="P:carbohydrate metabolic process"/>
    <property type="evidence" value="ECO:0007669"/>
    <property type="project" value="InterPro"/>
</dbReference>
<keyword evidence="3 7" id="KW-0378">Hydrolase</keyword>
<dbReference type="PRINTS" id="PR00131">
    <property type="entry name" value="GLHYDRLASE1"/>
</dbReference>
<dbReference type="Gene3D" id="3.20.20.80">
    <property type="entry name" value="Glycosidases"/>
    <property type="match status" value="1"/>
</dbReference>
<evidence type="ECO:0000256" key="2">
    <source>
        <dbReference type="ARBA" id="ARBA00011738"/>
    </source>
</evidence>
<dbReference type="SUPFAM" id="SSF51445">
    <property type="entry name" value="(Trans)glycosidases"/>
    <property type="match status" value="1"/>
</dbReference>
<name>A0A0V0G6W5_TRIDM</name>
<dbReference type="AlphaFoldDB" id="A0A0V0G6W5"/>
<dbReference type="PROSITE" id="PS00653">
    <property type="entry name" value="GLYCOSYL_HYDROL_F1_2"/>
    <property type="match status" value="1"/>
</dbReference>
<proteinExistence type="inferred from homology"/>
<evidence type="ECO:0000256" key="6">
    <source>
        <dbReference type="RuleBase" id="RU003690"/>
    </source>
</evidence>
<evidence type="ECO:0000256" key="5">
    <source>
        <dbReference type="ARBA" id="ARBA00023295"/>
    </source>
</evidence>
<dbReference type="PANTHER" id="PTHR10353:SF36">
    <property type="entry name" value="LP05116P"/>
    <property type="match status" value="1"/>
</dbReference>
<comment type="similarity">
    <text evidence="1 6">Belongs to the glycosyl hydrolase 1 family.</text>
</comment>
<dbReference type="EMBL" id="GECL01002676">
    <property type="protein sequence ID" value="JAP03448.1"/>
    <property type="molecule type" value="Transcribed_RNA"/>
</dbReference>
<dbReference type="InterPro" id="IPR017853">
    <property type="entry name" value="GH"/>
</dbReference>
<dbReference type="Pfam" id="PF00232">
    <property type="entry name" value="Glyco_hydro_1"/>
    <property type="match status" value="1"/>
</dbReference>
<organism evidence="7">
    <name type="scientific">Triatoma dimidiata</name>
    <name type="common">Kissing bug</name>
    <name type="synonym">Meccus dimidiatus</name>
    <dbReference type="NCBI Taxonomy" id="72491"/>
    <lineage>
        <taxon>Eukaryota</taxon>
        <taxon>Metazoa</taxon>
        <taxon>Ecdysozoa</taxon>
        <taxon>Arthropoda</taxon>
        <taxon>Hexapoda</taxon>
        <taxon>Insecta</taxon>
        <taxon>Pterygota</taxon>
        <taxon>Neoptera</taxon>
        <taxon>Paraneoptera</taxon>
        <taxon>Hemiptera</taxon>
        <taxon>Heteroptera</taxon>
        <taxon>Panheteroptera</taxon>
        <taxon>Cimicomorpha</taxon>
        <taxon>Reduviidae</taxon>
        <taxon>Triatominae</taxon>
        <taxon>Triatoma</taxon>
    </lineage>
</organism>
<accession>A0A0V0G6W5</accession>
<comment type="subunit">
    <text evidence="2">Homodimer.</text>
</comment>
<dbReference type="PANTHER" id="PTHR10353">
    <property type="entry name" value="GLYCOSYL HYDROLASE"/>
    <property type="match status" value="1"/>
</dbReference>
<dbReference type="InterPro" id="IPR001360">
    <property type="entry name" value="Glyco_hydro_1"/>
</dbReference>
<evidence type="ECO:0000256" key="1">
    <source>
        <dbReference type="ARBA" id="ARBA00010838"/>
    </source>
</evidence>
<evidence type="ECO:0000256" key="3">
    <source>
        <dbReference type="ARBA" id="ARBA00022801"/>
    </source>
</evidence>
<reference evidence="7" key="1">
    <citation type="journal article" date="2018" name="J. Proteomics">
        <title>Exploring the molecular complexity of Triatoma dimidiata sialome.</title>
        <authorList>
            <person name="Santiago P.B."/>
            <person name="de Araujo C.N."/>
            <person name="Charneau S."/>
            <person name="Bastos I.M.D."/>
            <person name="Assumpcao T.C.F."/>
            <person name="Queiroz R.M.L."/>
            <person name="Praca Y.R."/>
            <person name="Cordeiro T.M."/>
            <person name="Garcia C.H.S."/>
            <person name="da Silva I.G."/>
            <person name="Raiol T."/>
            <person name="Motta F.N."/>
            <person name="de Araujo Oliveira J.V."/>
            <person name="de Sousa M.V."/>
            <person name="Ribeiro J.M.C."/>
            <person name="de Santana J.M."/>
        </authorList>
    </citation>
    <scope>NUCLEOTIDE SEQUENCE</scope>
    <source>
        <strain evidence="7">Santander</strain>
        <tissue evidence="7">Salivary glands</tissue>
    </source>
</reference>
<dbReference type="GO" id="GO:0008422">
    <property type="term" value="F:beta-glucosidase activity"/>
    <property type="evidence" value="ECO:0007669"/>
    <property type="project" value="TreeGrafter"/>
</dbReference>
<evidence type="ECO:0000313" key="7">
    <source>
        <dbReference type="EMBL" id="JAP03448.1"/>
    </source>
</evidence>